<evidence type="ECO:0000313" key="1">
    <source>
        <dbReference type="EMBL" id="SDM44392.1"/>
    </source>
</evidence>
<dbReference type="STRING" id="482461.SAMN05216244_2495"/>
<dbReference type="Proteomes" id="UP000182347">
    <property type="component" value="Unassembled WGS sequence"/>
</dbReference>
<accession>A0A1G9T9V3</accession>
<gene>
    <name evidence="1" type="ORF">SAMN05216244_2495</name>
</gene>
<evidence type="ECO:0000313" key="2">
    <source>
        <dbReference type="Proteomes" id="UP000182347"/>
    </source>
</evidence>
<name>A0A1G9T9V3_9BACI</name>
<sequence length="74" mass="8440">MIVGTSSERWNQHGAPKFLMTLHCLLALLFEHEDEHAGLNPLSLSSECRNSESVELTWIVSKCKIFRGLMYGYL</sequence>
<protein>
    <submittedName>
        <fullName evidence="1">Uncharacterized protein</fullName>
    </submittedName>
</protein>
<keyword evidence="2" id="KW-1185">Reference proteome</keyword>
<dbReference type="AlphaFoldDB" id="A0A1G9T9V3"/>
<proteinExistence type="predicted"/>
<dbReference type="EMBL" id="FNHF01000003">
    <property type="protein sequence ID" value="SDM44392.1"/>
    <property type="molecule type" value="Genomic_DNA"/>
</dbReference>
<reference evidence="2" key="1">
    <citation type="submission" date="2016-10" db="EMBL/GenBank/DDBJ databases">
        <authorList>
            <person name="Varghese N."/>
            <person name="Submissions S."/>
        </authorList>
    </citation>
    <scope>NUCLEOTIDE SEQUENCE [LARGE SCALE GENOMIC DNA]</scope>
    <source>
        <strain evidence="2">CGMCC 1.6199</strain>
    </source>
</reference>
<organism evidence="1 2">
    <name type="scientific">Sediminibacillus halophilus</name>
    <dbReference type="NCBI Taxonomy" id="482461"/>
    <lineage>
        <taxon>Bacteria</taxon>
        <taxon>Bacillati</taxon>
        <taxon>Bacillota</taxon>
        <taxon>Bacilli</taxon>
        <taxon>Bacillales</taxon>
        <taxon>Bacillaceae</taxon>
        <taxon>Sediminibacillus</taxon>
    </lineage>
</organism>